<comment type="similarity">
    <text evidence="3">Belongs to the krueppel C2H2-type zinc-finger protein family.</text>
</comment>
<dbReference type="Pfam" id="PF07776">
    <property type="entry name" value="zf-AD"/>
    <property type="match status" value="1"/>
</dbReference>
<reference evidence="17" key="1">
    <citation type="submission" date="2022-01" db="EMBL/GenBank/DDBJ databases">
        <authorList>
            <person name="King R."/>
        </authorList>
    </citation>
    <scope>NUCLEOTIDE SEQUENCE</scope>
</reference>
<evidence type="ECO:0000256" key="9">
    <source>
        <dbReference type="ARBA" id="ARBA00023125"/>
    </source>
</evidence>
<evidence type="ECO:0000256" key="4">
    <source>
        <dbReference type="ARBA" id="ARBA00022723"/>
    </source>
</evidence>
<dbReference type="OrthoDB" id="8117402at2759"/>
<keyword evidence="18" id="KW-1185">Reference proteome</keyword>
<dbReference type="FunFam" id="3.30.160.60:FF:000771">
    <property type="entry name" value="zinc finger protein 648"/>
    <property type="match status" value="1"/>
</dbReference>
<keyword evidence="9" id="KW-0238">DNA-binding</keyword>
<evidence type="ECO:0000256" key="1">
    <source>
        <dbReference type="ARBA" id="ARBA00003767"/>
    </source>
</evidence>
<dbReference type="GO" id="GO:0000981">
    <property type="term" value="F:DNA-binding transcription factor activity, RNA polymerase II-specific"/>
    <property type="evidence" value="ECO:0007669"/>
    <property type="project" value="TreeGrafter"/>
</dbReference>
<feature type="domain" description="C2H2-type" evidence="15">
    <location>
        <begin position="500"/>
        <end position="522"/>
    </location>
</feature>
<evidence type="ECO:0000313" key="17">
    <source>
        <dbReference type="EMBL" id="CAG9766013.1"/>
    </source>
</evidence>
<evidence type="ECO:0000256" key="3">
    <source>
        <dbReference type="ARBA" id="ARBA00006991"/>
    </source>
</evidence>
<keyword evidence="4 13" id="KW-0479">Metal-binding</keyword>
<feature type="domain" description="C2H2-type" evidence="15">
    <location>
        <begin position="145"/>
        <end position="172"/>
    </location>
</feature>
<sequence length="974" mass="111178">MIPDDVQLMIDKICRSCMCESAEMQNVFEKSIGFDAKESGDHDLLLRDMLMSCAAVEVSLGDGLPYLLCTVCESKLNTAYQFKQQCEKSDAALRALTNPQPPKDSKSSEEAMVIQPDVHQELFEIESDDDLPLSKRKRTISPSTLTCPYCLKVLSSKKNYKCHLRLHTQDGLRYCPVCPAKYSRTNHLMRHINNHDKTDGQYSCKLCNETFSLCGDLYRHMKVHLNKVEKKLEKSELDIKIEIIKDESTNAEKENIIEGEDEKLTLDELIAEKDTEDSMDIPLSQFPFSDNDDNFDDSISNEDEEEMALVVKQEKRPRGRPPSKKDSTLYECKHCRKILTTHAGLKLHLRKHTGIDLAQCKHCDKSFTKKSHLNRHLRSHGINNVKNKLKGDKKTRECEFCDRKFKYKKSYLHHMQIEHGMSDMESDTEKRPTEDTPIEELPTANKTDKTNQENGDIALENYQTNGETSVEDLLEKMEPGDDLDLSQLDENDTKPKLKVHTCHVCQAQFARANHLTRHMTLHRAVLTHKCDRCDQAFFTEGLLKEHIEQQHINKPYICTTCNKPFSRGEHLIRHLKLHQEVTDEGEHKCSICESVFQRSDHLARHTKTHLMQDKRHVCLDCGKAFNRLDNLKTHQRIHTGAKDNAKLHLCVYCGKEFNNSSNMIVHMRRHTGERPYKCNECGKGFPRSHDLKCHERTHSGEKPYLCTLCGKSFNKSNKLLRHSRVHTGERPYVCNICSRAFTQSNDLALHMRRHTGARPYACGVCPARFIQSGQLKNHRRQTGHWMETQPDLKGGHRVEPVTSAVEPMPIKFKSFGKTRGMVKIEQQQGEPLLLANQQPSILEQSLNSQQTHQLGELQQPQRILMGIMGNIKLQGENGEPLILDGNTNKIVELPGGQLGLVSLPTVIQNADGEQIKLKTEIGNFNLGQVDEDLDKHEVSTSSVSYQDTDGVVFSTVQTGTTYSSAENFNFQTFN</sequence>
<feature type="binding site" evidence="13">
    <location>
        <position position="14"/>
    </location>
    <ligand>
        <name>Zn(2+)</name>
        <dbReference type="ChEBI" id="CHEBI:29105"/>
    </ligand>
</feature>
<feature type="binding site" evidence="13">
    <location>
        <position position="69"/>
    </location>
    <ligand>
        <name>Zn(2+)</name>
        <dbReference type="ChEBI" id="CHEBI:29105"/>
    </ligand>
</feature>
<feature type="domain" description="C2H2-type" evidence="15">
    <location>
        <begin position="648"/>
        <end position="675"/>
    </location>
</feature>
<keyword evidence="5" id="KW-0677">Repeat</keyword>
<keyword evidence="10" id="KW-0804">Transcription</keyword>
<dbReference type="GO" id="GO:0005634">
    <property type="term" value="C:nucleus"/>
    <property type="evidence" value="ECO:0007669"/>
    <property type="project" value="UniProtKB-SubCell"/>
</dbReference>
<dbReference type="PROSITE" id="PS00028">
    <property type="entry name" value="ZINC_FINGER_C2H2_1"/>
    <property type="match status" value="14"/>
</dbReference>
<dbReference type="InterPro" id="IPR036236">
    <property type="entry name" value="Znf_C2H2_sf"/>
</dbReference>
<dbReference type="Pfam" id="PF00096">
    <property type="entry name" value="zf-C2H2"/>
    <property type="match status" value="10"/>
</dbReference>
<evidence type="ECO:0000256" key="11">
    <source>
        <dbReference type="ARBA" id="ARBA00023242"/>
    </source>
</evidence>
<dbReference type="GO" id="GO:0008270">
    <property type="term" value="F:zinc ion binding"/>
    <property type="evidence" value="ECO:0007669"/>
    <property type="project" value="UniProtKB-UniRule"/>
</dbReference>
<dbReference type="Proteomes" id="UP001152799">
    <property type="component" value="Chromosome 3"/>
</dbReference>
<feature type="domain" description="C2H2-type" evidence="15">
    <location>
        <begin position="330"/>
        <end position="357"/>
    </location>
</feature>
<comment type="subcellular location">
    <subcellularLocation>
        <location evidence="2">Nucleus</location>
    </subcellularLocation>
</comment>
<dbReference type="AlphaFoldDB" id="A0A9N9MPK1"/>
<evidence type="ECO:0000256" key="7">
    <source>
        <dbReference type="ARBA" id="ARBA00022833"/>
    </source>
</evidence>
<feature type="domain" description="ZAD" evidence="16">
    <location>
        <begin position="12"/>
        <end position="96"/>
    </location>
</feature>
<organism evidence="17 18">
    <name type="scientific">Ceutorhynchus assimilis</name>
    <name type="common">cabbage seed weevil</name>
    <dbReference type="NCBI Taxonomy" id="467358"/>
    <lineage>
        <taxon>Eukaryota</taxon>
        <taxon>Metazoa</taxon>
        <taxon>Ecdysozoa</taxon>
        <taxon>Arthropoda</taxon>
        <taxon>Hexapoda</taxon>
        <taxon>Insecta</taxon>
        <taxon>Pterygota</taxon>
        <taxon>Neoptera</taxon>
        <taxon>Endopterygota</taxon>
        <taxon>Coleoptera</taxon>
        <taxon>Polyphaga</taxon>
        <taxon>Cucujiformia</taxon>
        <taxon>Curculionidae</taxon>
        <taxon>Ceutorhynchinae</taxon>
        <taxon>Ceutorhynchus</taxon>
    </lineage>
</organism>
<name>A0A9N9MPK1_9CUCU</name>
<dbReference type="InterPro" id="IPR012934">
    <property type="entry name" value="Znf_AD"/>
</dbReference>
<dbReference type="PROSITE" id="PS50157">
    <property type="entry name" value="ZINC_FINGER_C2H2_2"/>
    <property type="match status" value="14"/>
</dbReference>
<dbReference type="Gene3D" id="3.40.1800.20">
    <property type="match status" value="1"/>
</dbReference>
<feature type="compositionally biased region" description="Basic and acidic residues" evidence="14">
    <location>
        <begin position="421"/>
        <end position="434"/>
    </location>
</feature>
<feature type="domain" description="C2H2-type" evidence="15">
    <location>
        <begin position="358"/>
        <end position="380"/>
    </location>
</feature>
<feature type="domain" description="C2H2-type" evidence="15">
    <location>
        <begin position="704"/>
        <end position="731"/>
    </location>
</feature>
<evidence type="ECO:0000256" key="14">
    <source>
        <dbReference type="SAM" id="MobiDB-lite"/>
    </source>
</evidence>
<dbReference type="SMART" id="SM00355">
    <property type="entry name" value="ZnF_C2H2"/>
    <property type="match status" value="16"/>
</dbReference>
<dbReference type="FunFam" id="3.30.160.60:FF:002343">
    <property type="entry name" value="Zinc finger protein 33A"/>
    <property type="match status" value="2"/>
</dbReference>
<keyword evidence="11" id="KW-0539">Nucleus</keyword>
<feature type="domain" description="C2H2-type" evidence="15">
    <location>
        <begin position="616"/>
        <end position="643"/>
    </location>
</feature>
<dbReference type="SMART" id="SM00868">
    <property type="entry name" value="zf-AD"/>
    <property type="match status" value="1"/>
</dbReference>
<proteinExistence type="inferred from homology"/>
<evidence type="ECO:0000256" key="6">
    <source>
        <dbReference type="ARBA" id="ARBA00022771"/>
    </source>
</evidence>
<dbReference type="SUPFAM" id="SSF57667">
    <property type="entry name" value="beta-beta-alpha zinc fingers"/>
    <property type="match status" value="9"/>
</dbReference>
<dbReference type="PANTHER" id="PTHR23226">
    <property type="entry name" value="ZINC FINGER AND SCAN DOMAIN-CONTAINING"/>
    <property type="match status" value="1"/>
</dbReference>
<accession>A0A9N9MPK1</accession>
<dbReference type="Gene3D" id="3.30.160.60">
    <property type="entry name" value="Classic Zinc Finger"/>
    <property type="match status" value="11"/>
</dbReference>
<evidence type="ECO:0000313" key="18">
    <source>
        <dbReference type="Proteomes" id="UP001152799"/>
    </source>
</evidence>
<dbReference type="FunFam" id="3.30.160.60:FF:002355">
    <property type="entry name" value="Zinc finger protein 623"/>
    <property type="match status" value="1"/>
</dbReference>
<dbReference type="InterPro" id="IPR013087">
    <property type="entry name" value="Znf_C2H2_type"/>
</dbReference>
<keyword evidence="8" id="KW-0805">Transcription regulation</keyword>
<dbReference type="PANTHER" id="PTHR23226:SF416">
    <property type="entry name" value="FI01424P"/>
    <property type="match status" value="1"/>
</dbReference>
<feature type="region of interest" description="Disordered" evidence="14">
    <location>
        <begin position="421"/>
        <end position="453"/>
    </location>
</feature>
<evidence type="ECO:0000256" key="12">
    <source>
        <dbReference type="PROSITE-ProRule" id="PRU00042"/>
    </source>
</evidence>
<evidence type="ECO:0000256" key="5">
    <source>
        <dbReference type="ARBA" id="ARBA00022737"/>
    </source>
</evidence>
<evidence type="ECO:0000256" key="10">
    <source>
        <dbReference type="ARBA" id="ARBA00023163"/>
    </source>
</evidence>
<dbReference type="GO" id="GO:0000978">
    <property type="term" value="F:RNA polymerase II cis-regulatory region sequence-specific DNA binding"/>
    <property type="evidence" value="ECO:0007669"/>
    <property type="project" value="TreeGrafter"/>
</dbReference>
<comment type="function">
    <text evidence="1">May be involved in transcriptional regulation.</text>
</comment>
<dbReference type="SUPFAM" id="SSF57716">
    <property type="entry name" value="Glucocorticoid receptor-like (DNA-binding domain)"/>
    <property type="match status" value="1"/>
</dbReference>
<feature type="binding site" evidence="13">
    <location>
        <position position="72"/>
    </location>
    <ligand>
        <name>Zn(2+)</name>
        <dbReference type="ChEBI" id="CHEBI:29105"/>
    </ligand>
</feature>
<feature type="binding site" evidence="13">
    <location>
        <position position="17"/>
    </location>
    <ligand>
        <name>Zn(2+)</name>
        <dbReference type="ChEBI" id="CHEBI:29105"/>
    </ligand>
</feature>
<evidence type="ECO:0000256" key="8">
    <source>
        <dbReference type="ARBA" id="ARBA00023015"/>
    </source>
</evidence>
<feature type="domain" description="C2H2-type" evidence="15">
    <location>
        <begin position="528"/>
        <end position="556"/>
    </location>
</feature>
<feature type="domain" description="C2H2-type" evidence="15">
    <location>
        <begin position="556"/>
        <end position="578"/>
    </location>
</feature>
<feature type="domain" description="C2H2-type" evidence="15">
    <location>
        <begin position="676"/>
        <end position="703"/>
    </location>
</feature>
<feature type="domain" description="C2H2-type" evidence="15">
    <location>
        <begin position="732"/>
        <end position="759"/>
    </location>
</feature>
<evidence type="ECO:0000256" key="2">
    <source>
        <dbReference type="ARBA" id="ARBA00004123"/>
    </source>
</evidence>
<gene>
    <name evidence="17" type="ORF">CEUTPL_LOCUS6607</name>
</gene>
<dbReference type="EMBL" id="OU892279">
    <property type="protein sequence ID" value="CAG9766013.1"/>
    <property type="molecule type" value="Genomic_DNA"/>
</dbReference>
<feature type="domain" description="C2H2-type" evidence="15">
    <location>
        <begin position="760"/>
        <end position="789"/>
    </location>
</feature>
<feature type="domain" description="C2H2-type" evidence="15">
    <location>
        <begin position="202"/>
        <end position="229"/>
    </location>
</feature>
<keyword evidence="6 12" id="KW-0863">Zinc-finger</keyword>
<protein>
    <submittedName>
        <fullName evidence="17">Uncharacterized protein</fullName>
    </submittedName>
</protein>
<evidence type="ECO:0000259" key="15">
    <source>
        <dbReference type="PROSITE" id="PS50157"/>
    </source>
</evidence>
<dbReference type="FunFam" id="3.30.160.60:FF:000446">
    <property type="entry name" value="Zinc finger protein"/>
    <property type="match status" value="1"/>
</dbReference>
<evidence type="ECO:0000256" key="13">
    <source>
        <dbReference type="PROSITE-ProRule" id="PRU01263"/>
    </source>
</evidence>
<dbReference type="PROSITE" id="PS51915">
    <property type="entry name" value="ZAD"/>
    <property type="match status" value="1"/>
</dbReference>
<feature type="domain" description="C2H2-type" evidence="15">
    <location>
        <begin position="587"/>
        <end position="614"/>
    </location>
</feature>
<evidence type="ECO:0000259" key="16">
    <source>
        <dbReference type="PROSITE" id="PS51915"/>
    </source>
</evidence>
<keyword evidence="7 13" id="KW-0862">Zinc</keyword>